<evidence type="ECO:0000313" key="1">
    <source>
        <dbReference type="EMBL" id="CAF0825998.1"/>
    </source>
</evidence>
<gene>
    <name evidence="1" type="ORF">IZO911_LOCUS8265</name>
    <name evidence="2" type="ORF">KXQ929_LOCUS19077</name>
</gene>
<dbReference type="EMBL" id="CAJNOE010000055">
    <property type="protein sequence ID" value="CAF0825998.1"/>
    <property type="molecule type" value="Genomic_DNA"/>
</dbReference>
<dbReference type="Proteomes" id="UP000663860">
    <property type="component" value="Unassembled WGS sequence"/>
</dbReference>
<comment type="caution">
    <text evidence="1">The sequence shown here is derived from an EMBL/GenBank/DDBJ whole genome shotgun (WGS) entry which is preliminary data.</text>
</comment>
<sequence length="69" mass="6841">MSGLIRDVEDAFVDRGADGFVNDIIPGGNGLIGGTVQTGVDQFINNDINRDLGGGLGSGGGFGNGGGIF</sequence>
<dbReference type="AlphaFoldDB" id="A0A813UA68"/>
<organism evidence="1 3">
    <name type="scientific">Adineta steineri</name>
    <dbReference type="NCBI Taxonomy" id="433720"/>
    <lineage>
        <taxon>Eukaryota</taxon>
        <taxon>Metazoa</taxon>
        <taxon>Spiralia</taxon>
        <taxon>Gnathifera</taxon>
        <taxon>Rotifera</taxon>
        <taxon>Eurotatoria</taxon>
        <taxon>Bdelloidea</taxon>
        <taxon>Adinetida</taxon>
        <taxon>Adinetidae</taxon>
        <taxon>Adineta</taxon>
    </lineage>
</organism>
<reference evidence="1" key="1">
    <citation type="submission" date="2021-02" db="EMBL/GenBank/DDBJ databases">
        <authorList>
            <person name="Nowell W R."/>
        </authorList>
    </citation>
    <scope>NUCLEOTIDE SEQUENCE</scope>
</reference>
<protein>
    <submittedName>
        <fullName evidence="1">Uncharacterized protein</fullName>
    </submittedName>
</protein>
<evidence type="ECO:0000313" key="2">
    <source>
        <dbReference type="EMBL" id="CAF3834584.1"/>
    </source>
</evidence>
<dbReference type="Proteomes" id="UP000663868">
    <property type="component" value="Unassembled WGS sequence"/>
</dbReference>
<proteinExistence type="predicted"/>
<evidence type="ECO:0000313" key="3">
    <source>
        <dbReference type="Proteomes" id="UP000663860"/>
    </source>
</evidence>
<name>A0A813UA68_9BILA</name>
<dbReference type="EMBL" id="CAJOBB010001276">
    <property type="protein sequence ID" value="CAF3834584.1"/>
    <property type="molecule type" value="Genomic_DNA"/>
</dbReference>
<accession>A0A813UA68</accession>